<dbReference type="STRING" id="158441.A0A226DL87"/>
<feature type="domain" description="C2H2-type" evidence="6">
    <location>
        <begin position="183"/>
        <end position="210"/>
    </location>
</feature>
<dbReference type="OrthoDB" id="6077919at2759"/>
<organism evidence="7 8">
    <name type="scientific">Folsomia candida</name>
    <name type="common">Springtail</name>
    <dbReference type="NCBI Taxonomy" id="158441"/>
    <lineage>
        <taxon>Eukaryota</taxon>
        <taxon>Metazoa</taxon>
        <taxon>Ecdysozoa</taxon>
        <taxon>Arthropoda</taxon>
        <taxon>Hexapoda</taxon>
        <taxon>Collembola</taxon>
        <taxon>Entomobryomorpha</taxon>
        <taxon>Isotomoidea</taxon>
        <taxon>Isotomidae</taxon>
        <taxon>Proisotominae</taxon>
        <taxon>Folsomia</taxon>
    </lineage>
</organism>
<dbReference type="Proteomes" id="UP000198287">
    <property type="component" value="Unassembled WGS sequence"/>
</dbReference>
<evidence type="ECO:0000256" key="5">
    <source>
        <dbReference type="PROSITE-ProRule" id="PRU00042"/>
    </source>
</evidence>
<keyword evidence="8" id="KW-1185">Reference proteome</keyword>
<evidence type="ECO:0000256" key="4">
    <source>
        <dbReference type="ARBA" id="ARBA00022833"/>
    </source>
</evidence>
<keyword evidence="1" id="KW-0479">Metal-binding</keyword>
<dbReference type="SMART" id="SM00355">
    <property type="entry name" value="ZnF_C2H2"/>
    <property type="match status" value="3"/>
</dbReference>
<dbReference type="GO" id="GO:0000981">
    <property type="term" value="F:DNA-binding transcription factor activity, RNA polymerase II-specific"/>
    <property type="evidence" value="ECO:0007669"/>
    <property type="project" value="TreeGrafter"/>
</dbReference>
<evidence type="ECO:0000256" key="1">
    <source>
        <dbReference type="ARBA" id="ARBA00022723"/>
    </source>
</evidence>
<dbReference type="PANTHER" id="PTHR24379:SF127">
    <property type="entry name" value="BLOODY FINGERS-RELATED"/>
    <property type="match status" value="1"/>
</dbReference>
<dbReference type="PROSITE" id="PS50157">
    <property type="entry name" value="ZINC_FINGER_C2H2_2"/>
    <property type="match status" value="3"/>
</dbReference>
<dbReference type="GO" id="GO:0005634">
    <property type="term" value="C:nucleus"/>
    <property type="evidence" value="ECO:0007669"/>
    <property type="project" value="TreeGrafter"/>
</dbReference>
<evidence type="ECO:0000256" key="2">
    <source>
        <dbReference type="ARBA" id="ARBA00022737"/>
    </source>
</evidence>
<evidence type="ECO:0000313" key="8">
    <source>
        <dbReference type="Proteomes" id="UP000198287"/>
    </source>
</evidence>
<dbReference type="InterPro" id="IPR036236">
    <property type="entry name" value="Znf_C2H2_sf"/>
</dbReference>
<evidence type="ECO:0000313" key="7">
    <source>
        <dbReference type="EMBL" id="OXA45993.1"/>
    </source>
</evidence>
<dbReference type="Pfam" id="PF00096">
    <property type="entry name" value="zf-C2H2"/>
    <property type="match status" value="1"/>
</dbReference>
<gene>
    <name evidence="7" type="ORF">Fcan01_19241</name>
</gene>
<proteinExistence type="predicted"/>
<dbReference type="AlphaFoldDB" id="A0A226DL87"/>
<dbReference type="EMBL" id="LNIX01000016">
    <property type="protein sequence ID" value="OXA45993.1"/>
    <property type="molecule type" value="Genomic_DNA"/>
</dbReference>
<reference evidence="7 8" key="1">
    <citation type="submission" date="2015-12" db="EMBL/GenBank/DDBJ databases">
        <title>The genome of Folsomia candida.</title>
        <authorList>
            <person name="Faddeeva A."/>
            <person name="Derks M.F."/>
            <person name="Anvar Y."/>
            <person name="Smit S."/>
            <person name="Van Straalen N."/>
            <person name="Roelofs D."/>
        </authorList>
    </citation>
    <scope>NUCLEOTIDE SEQUENCE [LARGE SCALE GENOMIC DNA]</scope>
    <source>
        <strain evidence="7 8">VU population</strain>
        <tissue evidence="7">Whole body</tissue>
    </source>
</reference>
<keyword evidence="4" id="KW-0862">Zinc</keyword>
<dbReference type="SUPFAM" id="SSF57667">
    <property type="entry name" value="beta-beta-alpha zinc fingers"/>
    <property type="match status" value="2"/>
</dbReference>
<comment type="caution">
    <text evidence="7">The sequence shown here is derived from an EMBL/GenBank/DDBJ whole genome shotgun (WGS) entry which is preliminary data.</text>
</comment>
<keyword evidence="2" id="KW-0677">Repeat</keyword>
<dbReference type="GO" id="GO:0000977">
    <property type="term" value="F:RNA polymerase II transcription regulatory region sequence-specific DNA binding"/>
    <property type="evidence" value="ECO:0007669"/>
    <property type="project" value="TreeGrafter"/>
</dbReference>
<dbReference type="Gene3D" id="3.30.160.60">
    <property type="entry name" value="Classic Zinc Finger"/>
    <property type="match status" value="2"/>
</dbReference>
<sequence length="298" mass="33957">MLFSNTAEFDTDVSTRGHHYIPFPAEIPTEILVSSLGYIRKLATIKIRLQVKVLRVISTQFFFSIPRWYPSHTISMVGIRSGNQIFGNSESVVIKVCGKTLKKHSLKAHMTLHTTNRPTYSCELCPRIFTTVLGFQRHVKHVHTECVRKQFKCTFDDCPAKFLTTGSLSSHIKLEHVKDPVRFACSFCDKKFKVKRHLTQHVETHAIQRTRLPCKFSGCDKTFKWGPLPDESRGTLKDPNTHLEDSERAVFPCKLCDRTFSTIRVSGIIREAITLLLRSILVNVASMQPVINPTVQDT</sequence>
<dbReference type="PROSITE" id="PS00028">
    <property type="entry name" value="ZINC_FINGER_C2H2_1"/>
    <property type="match status" value="3"/>
</dbReference>
<evidence type="ECO:0000256" key="3">
    <source>
        <dbReference type="ARBA" id="ARBA00022771"/>
    </source>
</evidence>
<dbReference type="PANTHER" id="PTHR24379">
    <property type="entry name" value="KRAB AND ZINC FINGER DOMAIN-CONTAINING"/>
    <property type="match status" value="1"/>
</dbReference>
<accession>A0A226DL87</accession>
<protein>
    <submittedName>
        <fullName evidence="7">Zinc finger and BTB domain-containing protein 14</fullName>
    </submittedName>
</protein>
<evidence type="ECO:0000259" key="6">
    <source>
        <dbReference type="PROSITE" id="PS50157"/>
    </source>
</evidence>
<feature type="domain" description="C2H2-type" evidence="6">
    <location>
        <begin position="120"/>
        <end position="144"/>
    </location>
</feature>
<keyword evidence="3 5" id="KW-0863">Zinc-finger</keyword>
<dbReference type="InterPro" id="IPR013087">
    <property type="entry name" value="Znf_C2H2_type"/>
</dbReference>
<feature type="domain" description="C2H2-type" evidence="6">
    <location>
        <begin position="151"/>
        <end position="181"/>
    </location>
</feature>
<name>A0A226DL87_FOLCA</name>
<dbReference type="GO" id="GO:0008270">
    <property type="term" value="F:zinc ion binding"/>
    <property type="evidence" value="ECO:0007669"/>
    <property type="project" value="UniProtKB-KW"/>
</dbReference>